<accession>A0A9X3X4D3</accession>
<protein>
    <submittedName>
        <fullName evidence="1">Uncharacterized protein</fullName>
    </submittedName>
</protein>
<reference evidence="1 2" key="1">
    <citation type="submission" date="2021-04" db="EMBL/GenBank/DDBJ databases">
        <title>Genome analysis of Polyangium sp.</title>
        <authorList>
            <person name="Li Y."/>
            <person name="Wang J."/>
        </authorList>
    </citation>
    <scope>NUCLEOTIDE SEQUENCE [LARGE SCALE GENOMIC DNA]</scope>
    <source>
        <strain evidence="1 2">SDU14</strain>
    </source>
</reference>
<dbReference type="RefSeq" id="WP_272418784.1">
    <property type="nucleotide sequence ID" value="NZ_JAGTJJ010000006.1"/>
</dbReference>
<name>A0A9X3X4D3_9BACT</name>
<comment type="caution">
    <text evidence="1">The sequence shown here is derived from an EMBL/GenBank/DDBJ whole genome shotgun (WGS) entry which is preliminary data.</text>
</comment>
<gene>
    <name evidence="1" type="ORF">KEG57_15860</name>
</gene>
<dbReference type="EMBL" id="JAGTJJ010000006">
    <property type="protein sequence ID" value="MDC3981993.1"/>
    <property type="molecule type" value="Genomic_DNA"/>
</dbReference>
<organism evidence="1 2">
    <name type="scientific">Polyangium jinanense</name>
    <dbReference type="NCBI Taxonomy" id="2829994"/>
    <lineage>
        <taxon>Bacteria</taxon>
        <taxon>Pseudomonadati</taxon>
        <taxon>Myxococcota</taxon>
        <taxon>Polyangia</taxon>
        <taxon>Polyangiales</taxon>
        <taxon>Polyangiaceae</taxon>
        <taxon>Polyangium</taxon>
    </lineage>
</organism>
<proteinExistence type="predicted"/>
<evidence type="ECO:0000313" key="2">
    <source>
        <dbReference type="Proteomes" id="UP001151081"/>
    </source>
</evidence>
<sequence length="67" mass="7571">MHRDPQKIVAAFETPVKCARCSAAHARFRMVDQNFPRCLSCGRSFLADDGKLPKVEFRDEPDAPAHQ</sequence>
<keyword evidence="2" id="KW-1185">Reference proteome</keyword>
<evidence type="ECO:0000313" key="1">
    <source>
        <dbReference type="EMBL" id="MDC3981993.1"/>
    </source>
</evidence>
<dbReference type="AlphaFoldDB" id="A0A9X3X4D3"/>
<dbReference type="Proteomes" id="UP001151081">
    <property type="component" value="Unassembled WGS sequence"/>
</dbReference>